<proteinExistence type="predicted"/>
<dbReference type="Proteomes" id="UP001589833">
    <property type="component" value="Unassembled WGS sequence"/>
</dbReference>
<reference evidence="1 3" key="1">
    <citation type="submission" date="2024-09" db="EMBL/GenBank/DDBJ databases">
        <authorList>
            <person name="Sun Q."/>
            <person name="Mori K."/>
        </authorList>
    </citation>
    <scope>NUCLEOTIDE SEQUENCE [LARGE SCALE GENOMIC DNA]</scope>
    <source>
        <strain evidence="1 3">NCAIM B.02301</strain>
    </source>
</reference>
<protein>
    <submittedName>
        <fullName evidence="1">Uncharacterized protein</fullName>
    </submittedName>
</protein>
<sequence>MKPNFAEVVKSFENRLKRKLTDVEYRLLYLNFVKSSQNRK</sequence>
<evidence type="ECO:0000313" key="1">
    <source>
        <dbReference type="EMBL" id="MFC0561458.1"/>
    </source>
</evidence>
<accession>A0ABV6NMX5</accession>
<keyword evidence="3" id="KW-1185">Reference proteome</keyword>
<gene>
    <name evidence="1" type="ORF">ACFFH4_21295</name>
    <name evidence="2" type="ORF">ACFFH4_25735</name>
</gene>
<name>A0ABV6NMX5_9BACI</name>
<evidence type="ECO:0000313" key="3">
    <source>
        <dbReference type="Proteomes" id="UP001589833"/>
    </source>
</evidence>
<comment type="caution">
    <text evidence="1">The sequence shown here is derived from an EMBL/GenBank/DDBJ whole genome shotgun (WGS) entry which is preliminary data.</text>
</comment>
<dbReference type="EMBL" id="JBHLTR010000060">
    <property type="protein sequence ID" value="MFC0561458.1"/>
    <property type="molecule type" value="Genomic_DNA"/>
</dbReference>
<evidence type="ECO:0000313" key="2">
    <source>
        <dbReference type="EMBL" id="MFC0562244.1"/>
    </source>
</evidence>
<dbReference type="EMBL" id="JBHLTR010000116">
    <property type="protein sequence ID" value="MFC0562244.1"/>
    <property type="molecule type" value="Genomic_DNA"/>
</dbReference>
<organism evidence="1 3">
    <name type="scientific">Halalkalibacter alkalisediminis</name>
    <dbReference type="NCBI Taxonomy" id="935616"/>
    <lineage>
        <taxon>Bacteria</taxon>
        <taxon>Bacillati</taxon>
        <taxon>Bacillota</taxon>
        <taxon>Bacilli</taxon>
        <taxon>Bacillales</taxon>
        <taxon>Bacillaceae</taxon>
        <taxon>Halalkalibacter</taxon>
    </lineage>
</organism>
<dbReference type="RefSeq" id="WP_390187271.1">
    <property type="nucleotide sequence ID" value="NZ_JBHLTR010000060.1"/>
</dbReference>